<evidence type="ECO:0000259" key="2">
    <source>
        <dbReference type="Pfam" id="PF05057"/>
    </source>
</evidence>
<feature type="compositionally biased region" description="Basic and acidic residues" evidence="1">
    <location>
        <begin position="375"/>
        <end position="384"/>
    </location>
</feature>
<dbReference type="PANTHER" id="PTHR12482:SF62">
    <property type="entry name" value="LIPASE ROG1-RELATED"/>
    <property type="match status" value="1"/>
</dbReference>
<dbReference type="InterPro" id="IPR029058">
    <property type="entry name" value="AB_hydrolase_fold"/>
</dbReference>
<dbReference type="Pfam" id="PF05057">
    <property type="entry name" value="DUF676"/>
    <property type="match status" value="1"/>
</dbReference>
<dbReference type="InterPro" id="IPR044294">
    <property type="entry name" value="Lipase-like"/>
</dbReference>
<accession>A0A976M5Q5</accession>
<dbReference type="AlphaFoldDB" id="A0A976M5Q5"/>
<organism evidence="3 4">
    <name type="scientific">Theileria orientalis</name>
    <dbReference type="NCBI Taxonomy" id="68886"/>
    <lineage>
        <taxon>Eukaryota</taxon>
        <taxon>Sar</taxon>
        <taxon>Alveolata</taxon>
        <taxon>Apicomplexa</taxon>
        <taxon>Aconoidasida</taxon>
        <taxon>Piroplasmida</taxon>
        <taxon>Theileriidae</taxon>
        <taxon>Theileria</taxon>
    </lineage>
</organism>
<evidence type="ECO:0000256" key="1">
    <source>
        <dbReference type="SAM" id="MobiDB-lite"/>
    </source>
</evidence>
<dbReference type="Gene3D" id="3.40.50.1820">
    <property type="entry name" value="alpha/beta hydrolase"/>
    <property type="match status" value="1"/>
</dbReference>
<dbReference type="InterPro" id="IPR007751">
    <property type="entry name" value="DUF676_lipase-like"/>
</dbReference>
<gene>
    <name evidence="3" type="ORF">MACJ_002198</name>
</gene>
<reference evidence="3" key="1">
    <citation type="submission" date="2022-07" db="EMBL/GenBank/DDBJ databases">
        <title>Evaluation of T. orientalis genome assembly methods using nanopore sequencing and analysis of variation between genomes.</title>
        <authorList>
            <person name="Yam J."/>
            <person name="Micallef M.L."/>
            <person name="Liu M."/>
            <person name="Djordjevic S.P."/>
            <person name="Bogema D.R."/>
            <person name="Jenkins C."/>
        </authorList>
    </citation>
    <scope>NUCLEOTIDE SEQUENCE</scope>
    <source>
        <strain evidence="3">Fish Creek</strain>
    </source>
</reference>
<dbReference type="OrthoDB" id="273452at2759"/>
<dbReference type="Proteomes" id="UP000244803">
    <property type="component" value="Chromosome 3"/>
</dbReference>
<dbReference type="SUPFAM" id="SSF53474">
    <property type="entry name" value="alpha/beta-Hydrolases"/>
    <property type="match status" value="1"/>
</dbReference>
<dbReference type="PANTHER" id="PTHR12482">
    <property type="entry name" value="LIPASE ROG1-RELATED-RELATED"/>
    <property type="match status" value="1"/>
</dbReference>
<feature type="domain" description="DUF676" evidence="2">
    <location>
        <begin position="129"/>
        <end position="311"/>
    </location>
</feature>
<dbReference type="EMBL" id="CP056066">
    <property type="protein sequence ID" value="UKJ88952.2"/>
    <property type="molecule type" value="Genomic_DNA"/>
</dbReference>
<evidence type="ECO:0000313" key="4">
    <source>
        <dbReference type="Proteomes" id="UP000244803"/>
    </source>
</evidence>
<proteinExistence type="predicted"/>
<evidence type="ECO:0000313" key="3">
    <source>
        <dbReference type="EMBL" id="UKJ88952.2"/>
    </source>
</evidence>
<sequence>MEYVDRSSLCYHCKVHKTGRICFKDDTVSSPKESEDVNSNTFLKKLTEPIYSVFVKAMVMKTITGTAIEDFVDYVRNRKIEHKFDIINKNKSEFEYSSLPEYIRRCDRCLCYFSSLVTCHCSGCHGDPESHYVIMMHGILASPLMMTDCCRVLIERYPRLFVYFPVCACGKTLHGTGVVLKFLIDELTMLFSKLPSQFKISLVGHSFGGIVMRYFFLNHVKTTLAERQKGKRAKSTGRSVTWKNLICVATPHAGIYEDNREFRKLVSLIDSNTINELDNETIELLFLLKDEGFVNEFDKFLIYGNISGDMMVAPRTSIILPYHLYSEKDLHRIQKMIQKSPGTPTEISKLDFLRAGDSQSPLTSDDLESNSDGPDTGRKEKQREDSDDEDAGFLDRGAVAAELMRRFAEIVEQKIANSRNIEYIQNLMPSTSANQRGVDGTASPKRKKSESSRRKMFSQQDFERFNHVIAEIVRASDEALLRRLMADGSLFYFEVLLSLTHRLPSARFAVYIPRIHMPHRSIITLHAPVTHESYTEEVLAHITHNFSY</sequence>
<feature type="region of interest" description="Disordered" evidence="1">
    <location>
        <begin position="358"/>
        <end position="392"/>
    </location>
</feature>
<feature type="region of interest" description="Disordered" evidence="1">
    <location>
        <begin position="427"/>
        <end position="456"/>
    </location>
</feature>
<name>A0A976M5Q5_THEOR</name>
<protein>
    <recommendedName>
        <fullName evidence="2">DUF676 domain-containing protein</fullName>
    </recommendedName>
</protein>